<keyword evidence="3" id="KW-1185">Reference proteome</keyword>
<protein>
    <submittedName>
        <fullName evidence="2">Flagellar hook-length control protein FliK</fullName>
    </submittedName>
</protein>
<sequence length="314" mass="33950">MLINDEVQKQVLTILAKTAVTPTADVQERASSLLQLNPGQQVKAEIIANLPNSMYMARVAGELYKLEIPLNVQPGETLELTFVTADPRVTFQMLRPQTESVQLSSMGKWLADVVQNAPGLPPAQEPLVEHPEQAAAQLAGRLKTSLTQNGLFYESHLAQWALGGFSLKELLKEPQGKLSRLLSERESGSAGDETAGGAIADSRTLPLIKEQLHLLNTGVLAWQGEAWPGQEMKLVVGEGSAEQWDQGVEANLSLELPRLGAVEARLRFTPEGINVELVCDRPGAAELMRTQSGELRASLAAQGLHLNKMAAKDG</sequence>
<proteinExistence type="predicted"/>
<gene>
    <name evidence="2" type="ORF">KP004_10985</name>
</gene>
<reference evidence="2 3" key="1">
    <citation type="submission" date="2021-06" db="EMBL/GenBank/DDBJ databases">
        <title>Gemonas diversity in paddy soil.</title>
        <authorList>
            <person name="Liu G."/>
        </authorList>
    </citation>
    <scope>NUCLEOTIDE SEQUENCE [LARGE SCALE GENOMIC DNA]</scope>
    <source>
        <strain evidence="2 3">RG10</strain>
    </source>
</reference>
<dbReference type="Pfam" id="PF02120">
    <property type="entry name" value="Flg_hook"/>
    <property type="match status" value="1"/>
</dbReference>
<name>A0ABX8J3Y0_9BACT</name>
<evidence type="ECO:0000259" key="1">
    <source>
        <dbReference type="Pfam" id="PF02120"/>
    </source>
</evidence>
<keyword evidence="2" id="KW-0966">Cell projection</keyword>
<dbReference type="EMBL" id="CP076723">
    <property type="protein sequence ID" value="QWV91756.1"/>
    <property type="molecule type" value="Genomic_DNA"/>
</dbReference>
<feature type="domain" description="Flagellar hook-length control protein-like C-terminal" evidence="1">
    <location>
        <begin position="243"/>
        <end position="312"/>
    </location>
</feature>
<evidence type="ECO:0000313" key="3">
    <source>
        <dbReference type="Proteomes" id="UP000683557"/>
    </source>
</evidence>
<keyword evidence="2" id="KW-0969">Cilium</keyword>
<dbReference type="InterPro" id="IPR021136">
    <property type="entry name" value="Flagellar_hook_control-like_C"/>
</dbReference>
<dbReference type="RefSeq" id="WP_216798591.1">
    <property type="nucleotide sequence ID" value="NZ_CP076723.1"/>
</dbReference>
<evidence type="ECO:0000313" key="2">
    <source>
        <dbReference type="EMBL" id="QWV91756.1"/>
    </source>
</evidence>
<accession>A0ABX8J3Y0</accession>
<dbReference type="Proteomes" id="UP000683557">
    <property type="component" value="Chromosome"/>
</dbReference>
<organism evidence="2 3">
    <name type="scientific">Geomonas oryzisoli</name>
    <dbReference type="NCBI Taxonomy" id="2847992"/>
    <lineage>
        <taxon>Bacteria</taxon>
        <taxon>Pseudomonadati</taxon>
        <taxon>Thermodesulfobacteriota</taxon>
        <taxon>Desulfuromonadia</taxon>
        <taxon>Geobacterales</taxon>
        <taxon>Geobacteraceae</taxon>
        <taxon>Geomonas</taxon>
    </lineage>
</organism>
<keyword evidence="2" id="KW-0282">Flagellum</keyword>